<keyword evidence="4 9" id="KW-0808">Transferase</keyword>
<proteinExistence type="inferred from homology"/>
<feature type="domain" description="CN hydrolase" evidence="10">
    <location>
        <begin position="225"/>
        <end position="473"/>
    </location>
</feature>
<comment type="similarity">
    <text evidence="2 9">Belongs to the CN hydrolase family. Apolipoprotein N-acyltransferase subfamily.</text>
</comment>
<comment type="subcellular location">
    <subcellularLocation>
        <location evidence="1 9">Cell membrane</location>
        <topology evidence="1 9">Multi-pass membrane protein</topology>
    </subcellularLocation>
</comment>
<name>A0AB94IC26_9GAMM</name>
<evidence type="ECO:0000256" key="3">
    <source>
        <dbReference type="ARBA" id="ARBA00022475"/>
    </source>
</evidence>
<dbReference type="PANTHER" id="PTHR38686:SF1">
    <property type="entry name" value="APOLIPOPROTEIN N-ACYLTRANSFERASE"/>
    <property type="match status" value="1"/>
</dbReference>
<sequence>MLNKVILAILFGAIAVFAFSPFNIWLLAFVSYAGLLGLIVRLSTRQALFITFCWAFSFFLAGTHWIYVSIQQYGELPLPIAIIILVLLFSYLSIYPMLFTFLVKRWTQSYSFIQLVIAAPAIWQLTEFLRGWVFTGFSWLQLGYSQFNSPLNIYLPLFGVNFLNLLIPVICGVAVYLYYQYKNINKKQRYIILACSASFAITTWCLSIPNWVKVDDSRHANIALIQGNIEQSLKWDRNQLINTLANYQRLTQQATKTANIIIWPEAAITDAEMNQQAYLQKLDHDARQTESNIAVGIIDAHLVAQDYQVLNSLVVLGNNEPYLYPTQNRYSKHHLVPFGEFIPLAWLLNPIANLLNIPMSSMTQGEYIQPSLVMKGFKFTTAICYEITQSQQVWDNFHQDTDFLLTVSNDAWFGNSIGPWQHLQMAQTRARELGRPLLRSTNNGITAVTDQYGNIIKKLPQFQQAILTINISPTIGATPYSVWGNAPYWLIVASLLMLIALYNYKKY</sequence>
<dbReference type="Gene3D" id="3.60.110.10">
    <property type="entry name" value="Carbon-nitrogen hydrolase"/>
    <property type="match status" value="1"/>
</dbReference>
<feature type="transmembrane region" description="Helical" evidence="9">
    <location>
        <begin position="6"/>
        <end position="35"/>
    </location>
</feature>
<dbReference type="RefSeq" id="WP_024496230.1">
    <property type="nucleotide sequence ID" value="NZ_AWGA01000059.1"/>
</dbReference>
<evidence type="ECO:0000256" key="7">
    <source>
        <dbReference type="ARBA" id="ARBA00023136"/>
    </source>
</evidence>
<dbReference type="Pfam" id="PF00795">
    <property type="entry name" value="CN_hydrolase"/>
    <property type="match status" value="1"/>
</dbReference>
<dbReference type="SUPFAM" id="SSF56317">
    <property type="entry name" value="Carbon-nitrogen hydrolase"/>
    <property type="match status" value="1"/>
</dbReference>
<feature type="transmembrane region" description="Helical" evidence="9">
    <location>
        <begin position="486"/>
        <end position="504"/>
    </location>
</feature>
<keyword evidence="5 9" id="KW-0812">Transmembrane</keyword>
<evidence type="ECO:0000256" key="6">
    <source>
        <dbReference type="ARBA" id="ARBA00022989"/>
    </source>
</evidence>
<dbReference type="InterPro" id="IPR045378">
    <property type="entry name" value="LNT_N"/>
</dbReference>
<evidence type="ECO:0000259" key="10">
    <source>
        <dbReference type="PROSITE" id="PS50263"/>
    </source>
</evidence>
<comment type="catalytic activity">
    <reaction evidence="9">
        <text>N-terminal S-1,2-diacyl-sn-glyceryl-L-cysteinyl-[lipoprotein] + a glycerophospholipid = N-acyl-S-1,2-diacyl-sn-glyceryl-L-cysteinyl-[lipoprotein] + a 2-acyl-sn-glycero-3-phospholipid + H(+)</text>
        <dbReference type="Rhea" id="RHEA:48228"/>
        <dbReference type="Rhea" id="RHEA-COMP:14681"/>
        <dbReference type="Rhea" id="RHEA-COMP:14684"/>
        <dbReference type="ChEBI" id="CHEBI:15378"/>
        <dbReference type="ChEBI" id="CHEBI:136912"/>
        <dbReference type="ChEBI" id="CHEBI:140656"/>
        <dbReference type="ChEBI" id="CHEBI:140657"/>
        <dbReference type="ChEBI" id="CHEBI:140660"/>
        <dbReference type="EC" id="2.3.1.269"/>
    </reaction>
</comment>
<evidence type="ECO:0000256" key="4">
    <source>
        <dbReference type="ARBA" id="ARBA00022679"/>
    </source>
</evidence>
<dbReference type="InterPro" id="IPR003010">
    <property type="entry name" value="C-N_Hydrolase"/>
</dbReference>
<dbReference type="InterPro" id="IPR036526">
    <property type="entry name" value="C-N_Hydrolase_sf"/>
</dbReference>
<keyword evidence="3 9" id="KW-1003">Cell membrane</keyword>
<keyword evidence="7 9" id="KW-0472">Membrane</keyword>
<dbReference type="EMBL" id="AWGA01000059">
    <property type="protein sequence ID" value="TEA26962.1"/>
    <property type="molecule type" value="Genomic_DNA"/>
</dbReference>
<evidence type="ECO:0000256" key="2">
    <source>
        <dbReference type="ARBA" id="ARBA00010065"/>
    </source>
</evidence>
<reference evidence="11 12" key="1">
    <citation type="journal article" date="2014" name="Appl. Environ. Microbiol.">
        <title>Genomic features of a bumble bee symbiont reflect its host environment.</title>
        <authorList>
            <person name="Martinson V.G."/>
            <person name="Magoc T."/>
            <person name="Koch H."/>
            <person name="Salzberg S.L."/>
            <person name="Moran N.A."/>
        </authorList>
    </citation>
    <scope>NUCLEOTIDE SEQUENCE [LARGE SCALE GENOMIC DNA]</scope>
    <source>
        <strain evidence="11 12">Bimp</strain>
    </source>
</reference>
<feature type="transmembrane region" description="Helical" evidence="9">
    <location>
        <begin position="190"/>
        <end position="212"/>
    </location>
</feature>
<accession>A0AB94IC26</accession>
<feature type="transmembrane region" description="Helical" evidence="9">
    <location>
        <begin position="80"/>
        <end position="103"/>
    </location>
</feature>
<dbReference type="AlphaFoldDB" id="A0AB94IC26"/>
<evidence type="ECO:0000313" key="11">
    <source>
        <dbReference type="EMBL" id="TEA26962.1"/>
    </source>
</evidence>
<dbReference type="PROSITE" id="PS50263">
    <property type="entry name" value="CN_HYDROLASE"/>
    <property type="match status" value="1"/>
</dbReference>
<dbReference type="GO" id="GO:0016410">
    <property type="term" value="F:N-acyltransferase activity"/>
    <property type="evidence" value="ECO:0007669"/>
    <property type="project" value="UniProtKB-UniRule"/>
</dbReference>
<dbReference type="Pfam" id="PF20154">
    <property type="entry name" value="LNT_N"/>
    <property type="match status" value="1"/>
</dbReference>
<organism evidence="11 12">
    <name type="scientific">Candidatus Schmidhempelia bombi str. Bimp</name>
    <dbReference type="NCBI Taxonomy" id="1387197"/>
    <lineage>
        <taxon>Bacteria</taxon>
        <taxon>Pseudomonadati</taxon>
        <taxon>Pseudomonadota</taxon>
        <taxon>Gammaproteobacteria</taxon>
        <taxon>Orbales</taxon>
        <taxon>Orbaceae</taxon>
        <taxon>Candidatus Schmidhempelia</taxon>
    </lineage>
</organism>
<dbReference type="GO" id="GO:0042158">
    <property type="term" value="P:lipoprotein biosynthetic process"/>
    <property type="evidence" value="ECO:0007669"/>
    <property type="project" value="UniProtKB-UniRule"/>
</dbReference>
<feature type="transmembrane region" description="Helical" evidence="9">
    <location>
        <begin position="153"/>
        <end position="178"/>
    </location>
</feature>
<feature type="transmembrane region" description="Helical" evidence="9">
    <location>
        <begin position="47"/>
        <end position="68"/>
    </location>
</feature>
<gene>
    <name evidence="9 11" type="primary">lnt</name>
    <name evidence="11" type="ORF">O970_06020</name>
</gene>
<evidence type="ECO:0000256" key="9">
    <source>
        <dbReference type="HAMAP-Rule" id="MF_01148"/>
    </source>
</evidence>
<keyword evidence="6 9" id="KW-1133">Transmembrane helix</keyword>
<protein>
    <recommendedName>
        <fullName evidence="9">Apolipoprotein N-acyltransferase</fullName>
        <shortName evidence="9">ALP N-acyltransferase</shortName>
        <ecNumber evidence="9">2.3.1.269</ecNumber>
    </recommendedName>
</protein>
<comment type="function">
    <text evidence="9">Catalyzes the phospholipid dependent N-acylation of the N-terminal cysteine of apolipoprotein, the last step in lipoprotein maturation.</text>
</comment>
<dbReference type="HAMAP" id="MF_01148">
    <property type="entry name" value="Lnt"/>
    <property type="match status" value="1"/>
</dbReference>
<feature type="transmembrane region" description="Helical" evidence="9">
    <location>
        <begin position="115"/>
        <end position="133"/>
    </location>
</feature>
<keyword evidence="12" id="KW-1185">Reference proteome</keyword>
<dbReference type="NCBIfam" id="TIGR00546">
    <property type="entry name" value="lnt"/>
    <property type="match status" value="1"/>
</dbReference>
<comment type="caution">
    <text evidence="11">The sequence shown here is derived from an EMBL/GenBank/DDBJ whole genome shotgun (WGS) entry which is preliminary data.</text>
</comment>
<evidence type="ECO:0000313" key="12">
    <source>
        <dbReference type="Proteomes" id="UP000506160"/>
    </source>
</evidence>
<dbReference type="Proteomes" id="UP000506160">
    <property type="component" value="Unassembled WGS sequence"/>
</dbReference>
<dbReference type="CDD" id="cd07571">
    <property type="entry name" value="ALP_N-acyl_transferase"/>
    <property type="match status" value="1"/>
</dbReference>
<evidence type="ECO:0000256" key="8">
    <source>
        <dbReference type="ARBA" id="ARBA00023315"/>
    </source>
</evidence>
<comment type="pathway">
    <text evidence="9">Protein modification; lipoprotein biosynthesis (N-acyl transfer).</text>
</comment>
<keyword evidence="8 9" id="KW-0012">Acyltransferase</keyword>
<dbReference type="InterPro" id="IPR004563">
    <property type="entry name" value="Apolipo_AcylTrfase"/>
</dbReference>
<evidence type="ECO:0000256" key="5">
    <source>
        <dbReference type="ARBA" id="ARBA00022692"/>
    </source>
</evidence>
<evidence type="ECO:0000256" key="1">
    <source>
        <dbReference type="ARBA" id="ARBA00004651"/>
    </source>
</evidence>
<dbReference type="EC" id="2.3.1.269" evidence="9"/>
<dbReference type="GO" id="GO:0005886">
    <property type="term" value="C:plasma membrane"/>
    <property type="evidence" value="ECO:0007669"/>
    <property type="project" value="UniProtKB-SubCell"/>
</dbReference>
<dbReference type="PANTHER" id="PTHR38686">
    <property type="entry name" value="APOLIPOPROTEIN N-ACYLTRANSFERASE"/>
    <property type="match status" value="1"/>
</dbReference>